<feature type="transmembrane region" description="Helical" evidence="7">
    <location>
        <begin position="54"/>
        <end position="80"/>
    </location>
</feature>
<evidence type="ECO:0000256" key="1">
    <source>
        <dbReference type="ARBA" id="ARBA00004141"/>
    </source>
</evidence>
<comment type="subcellular location">
    <subcellularLocation>
        <location evidence="1">Membrane</location>
        <topology evidence="1">Multi-pass membrane protein</topology>
    </subcellularLocation>
</comment>
<dbReference type="InterPro" id="IPR049941">
    <property type="entry name" value="LPLAT_7/PORCN-like"/>
</dbReference>
<keyword evidence="9" id="KW-1185">Reference proteome</keyword>
<reference evidence="8 9" key="1">
    <citation type="submission" date="2022-07" db="EMBL/GenBank/DDBJ databases">
        <title>Genome-wide signatures of adaptation to extreme environments.</title>
        <authorList>
            <person name="Cho C.H."/>
            <person name="Yoon H.S."/>
        </authorList>
    </citation>
    <scope>NUCLEOTIDE SEQUENCE [LARGE SCALE GENOMIC DNA]</scope>
    <source>
        <strain evidence="8 9">108.79 E11</strain>
    </source>
</reference>
<dbReference type="GO" id="GO:0030258">
    <property type="term" value="P:lipid modification"/>
    <property type="evidence" value="ECO:0007669"/>
    <property type="project" value="TreeGrafter"/>
</dbReference>
<dbReference type="GO" id="GO:0016746">
    <property type="term" value="F:acyltransferase activity"/>
    <property type="evidence" value="ECO:0007669"/>
    <property type="project" value="UniProtKB-KW"/>
</dbReference>
<keyword evidence="4 7" id="KW-1133">Transmembrane helix</keyword>
<evidence type="ECO:0000256" key="6">
    <source>
        <dbReference type="ARBA" id="ARBA00023315"/>
    </source>
</evidence>
<proteinExistence type="predicted"/>
<comment type="caution">
    <text evidence="8">The sequence shown here is derived from an EMBL/GenBank/DDBJ whole genome shotgun (WGS) entry which is preliminary data.</text>
</comment>
<feature type="transmembrane region" description="Helical" evidence="7">
    <location>
        <begin position="384"/>
        <end position="410"/>
    </location>
</feature>
<evidence type="ECO:0000256" key="5">
    <source>
        <dbReference type="ARBA" id="ARBA00023136"/>
    </source>
</evidence>
<gene>
    <name evidence="8" type="ORF">GAYE_SCF05G2584</name>
</gene>
<evidence type="ECO:0000256" key="4">
    <source>
        <dbReference type="ARBA" id="ARBA00022989"/>
    </source>
</evidence>
<dbReference type="AlphaFoldDB" id="A0AAV9IBV8"/>
<dbReference type="Proteomes" id="UP001300502">
    <property type="component" value="Unassembled WGS sequence"/>
</dbReference>
<feature type="transmembrane region" description="Helical" evidence="7">
    <location>
        <begin position="243"/>
        <end position="259"/>
    </location>
</feature>
<feature type="transmembrane region" description="Helical" evidence="7">
    <location>
        <begin position="92"/>
        <end position="108"/>
    </location>
</feature>
<evidence type="ECO:0000256" key="2">
    <source>
        <dbReference type="ARBA" id="ARBA00022679"/>
    </source>
</evidence>
<feature type="transmembrane region" description="Helical" evidence="7">
    <location>
        <begin position="334"/>
        <end position="364"/>
    </location>
</feature>
<sequence>MQWFLGWLATKIAILFGAKVNEVNYVLCLLLAFPLGVVYRWIHSPTIRKLFSVLAGSWLGFSALGWHSLHILVCSFICYLIMWTKSKRQHNYVFLFVFSYLSLGHLYRQWTDYLGWSLDFTLPLMIVTQKVIALSYALYDGTTSPKDHSTDKQRRVTSIQTLPNILEFYAFILFPAGLLVGPYLEFVEWQLHLQNRQCIKDSLRLGLLRLAQGLGCLGLYLMGDKWLPIELLRDEHFLSSGHWLVRFLWIDMIMFGYRFKYYFAWKFAEGALASSGIGRLTDREPRQYEAIQVIDILGFELAENPRELTSSWNKTTNVWLRRYVYERMRRPWNLYYTFVISAFWHGFYPGYYLFFVTMSVVTSIHRKIRKQIRPLVTLHRTSALCWKIAAILLTRFTCSYFIVSFTALSFEASFKVYRSLHLIGHAILLVAVVVFYSGIFDKLVAKYHLGNADKASALNNKMD</sequence>
<name>A0AAV9IBV8_9RHOD</name>
<feature type="transmembrane region" description="Helical" evidence="7">
    <location>
        <begin position="162"/>
        <end position="183"/>
    </location>
</feature>
<evidence type="ECO:0000256" key="3">
    <source>
        <dbReference type="ARBA" id="ARBA00022692"/>
    </source>
</evidence>
<keyword evidence="3 7" id="KW-0812">Transmembrane</keyword>
<dbReference type="EMBL" id="JANCYU010000025">
    <property type="protein sequence ID" value="KAK4524681.1"/>
    <property type="molecule type" value="Genomic_DNA"/>
</dbReference>
<dbReference type="PANTHER" id="PTHR13906:SF4">
    <property type="entry name" value="LYSOPHOSPHOLIPID ACYLTRANSFERASE 6"/>
    <property type="match status" value="1"/>
</dbReference>
<dbReference type="GO" id="GO:0016020">
    <property type="term" value="C:membrane"/>
    <property type="evidence" value="ECO:0007669"/>
    <property type="project" value="UniProtKB-SubCell"/>
</dbReference>
<evidence type="ECO:0000313" key="9">
    <source>
        <dbReference type="Proteomes" id="UP001300502"/>
    </source>
</evidence>
<feature type="transmembrane region" description="Helical" evidence="7">
    <location>
        <begin position="23"/>
        <end position="42"/>
    </location>
</feature>
<keyword evidence="6" id="KW-0012">Acyltransferase</keyword>
<evidence type="ECO:0000313" key="8">
    <source>
        <dbReference type="EMBL" id="KAK4524681.1"/>
    </source>
</evidence>
<feature type="transmembrane region" description="Helical" evidence="7">
    <location>
        <begin position="422"/>
        <end position="440"/>
    </location>
</feature>
<accession>A0AAV9IBV8</accession>
<protein>
    <submittedName>
        <fullName evidence="8">Uncharacterized protein</fullName>
    </submittedName>
</protein>
<keyword evidence="5 7" id="KW-0472">Membrane</keyword>
<organism evidence="8 9">
    <name type="scientific">Galdieria yellowstonensis</name>
    <dbReference type="NCBI Taxonomy" id="3028027"/>
    <lineage>
        <taxon>Eukaryota</taxon>
        <taxon>Rhodophyta</taxon>
        <taxon>Bangiophyceae</taxon>
        <taxon>Galdieriales</taxon>
        <taxon>Galdieriaceae</taxon>
        <taxon>Galdieria</taxon>
    </lineage>
</organism>
<dbReference type="PANTHER" id="PTHR13906">
    <property type="entry name" value="PORCUPINE"/>
    <property type="match status" value="1"/>
</dbReference>
<evidence type="ECO:0000256" key="7">
    <source>
        <dbReference type="SAM" id="Phobius"/>
    </source>
</evidence>
<keyword evidence="2" id="KW-0808">Transferase</keyword>
<dbReference type="InterPro" id="IPR004299">
    <property type="entry name" value="MBOAT_fam"/>
</dbReference>
<dbReference type="Pfam" id="PF03062">
    <property type="entry name" value="MBOAT"/>
    <property type="match status" value="1"/>
</dbReference>
<feature type="transmembrane region" description="Helical" evidence="7">
    <location>
        <begin position="203"/>
        <end position="222"/>
    </location>
</feature>